<protein>
    <recommendedName>
        <fullName evidence="6">C3H1-type domain-containing protein</fullName>
    </recommendedName>
</protein>
<feature type="region of interest" description="Disordered" evidence="1">
    <location>
        <begin position="240"/>
        <end position="284"/>
    </location>
</feature>
<dbReference type="InterPro" id="IPR057683">
    <property type="entry name" value="DUF7923"/>
</dbReference>
<gene>
    <name evidence="4" type="ORF">H2200_009123</name>
</gene>
<evidence type="ECO:0008006" key="6">
    <source>
        <dbReference type="Google" id="ProtNLM"/>
    </source>
</evidence>
<feature type="compositionally biased region" description="Pro residues" evidence="1">
    <location>
        <begin position="393"/>
        <end position="404"/>
    </location>
</feature>
<evidence type="ECO:0000313" key="5">
    <source>
        <dbReference type="Proteomes" id="UP001172673"/>
    </source>
</evidence>
<feature type="region of interest" description="Disordered" evidence="1">
    <location>
        <begin position="393"/>
        <end position="418"/>
    </location>
</feature>
<keyword evidence="5" id="KW-1185">Reference proteome</keyword>
<reference evidence="4" key="1">
    <citation type="submission" date="2022-10" db="EMBL/GenBank/DDBJ databases">
        <title>Culturing micro-colonial fungi from biological soil crusts in the Mojave desert and describing Neophaeococcomyces mojavensis, and introducing the new genera and species Taxawa tesnikishii.</title>
        <authorList>
            <person name="Kurbessoian T."/>
            <person name="Stajich J.E."/>
        </authorList>
    </citation>
    <scope>NUCLEOTIDE SEQUENCE</scope>
    <source>
        <strain evidence="4">TK_41</strain>
    </source>
</reference>
<proteinExistence type="predicted"/>
<evidence type="ECO:0000313" key="4">
    <source>
        <dbReference type="EMBL" id="KAJ9606162.1"/>
    </source>
</evidence>
<dbReference type="Proteomes" id="UP001172673">
    <property type="component" value="Unassembled WGS sequence"/>
</dbReference>
<evidence type="ECO:0000259" key="3">
    <source>
        <dbReference type="Pfam" id="PF25543"/>
    </source>
</evidence>
<feature type="domain" description="Tandem CCCH zinc finger" evidence="3">
    <location>
        <begin position="501"/>
        <end position="550"/>
    </location>
</feature>
<dbReference type="PANTHER" id="PTHR37543:SF1">
    <property type="entry name" value="CCCH ZINC FINGER DNA BINDING PROTEIN (AFU_ORTHOLOGUE AFUA_5G12760)"/>
    <property type="match status" value="1"/>
</dbReference>
<dbReference type="PANTHER" id="PTHR37543">
    <property type="entry name" value="CCCH ZINC FINGER DNA BINDING PROTEIN (AFU_ORTHOLOGUE AFUA_5G12760)"/>
    <property type="match status" value="1"/>
</dbReference>
<dbReference type="Pfam" id="PF25543">
    <property type="entry name" value="zf-CCCH_tandem"/>
    <property type="match status" value="1"/>
</dbReference>
<dbReference type="AlphaFoldDB" id="A0AA38X3K3"/>
<dbReference type="Pfam" id="PF25540">
    <property type="entry name" value="DUF7923"/>
    <property type="match status" value="1"/>
</dbReference>
<evidence type="ECO:0000259" key="2">
    <source>
        <dbReference type="Pfam" id="PF25540"/>
    </source>
</evidence>
<sequence length="558" mass="62872">MAGTFEMDALYKRLTEVRAADHKRDALLDDLFRKMDDMQKTMDRNAFTLVLIDGDCTLFLNDLVKKGIHGGDAAAKLLRKAVFEYLRNDPHFKHDHKIIIRIYANLRGLTRTYIEKGILPNTTLFTEFVLGFNKAHPLCDFIDAGNHKEAADQKLKENLNLYVYNVHCKQIIFGGSADNGYASFLGSIYDTDISSRIKLLKGLPFAPEFTNILPKLQWTEFTDIFRSESLVDETQPKYYARQSMDPIKDQNKTTETTAPDSPPSINGHEGGTRLGRYQKDSDTDSDDVAIAPLGPVLTDLTNEAPPPAKEVEAALIASTNARLALKPEAIDFGSVKHDVELKLGLTSDYWGKNEQTEWFVKSKNIIKKAVEDWMDRTGNPPPKNATWLRQYFAPPPRQELPPPASHNSSSPERSVDPDKLINDIRAHRILVEDGIGHIARNNAYQRIDLPDTSAVPPYIVNGIRNREPRLCNSHYLLNCCNKDPCPYDHESQLSDEEFAALLNVSRGQVCLQGGACKNMYCIKGHMCPNGKNCKYGEKCRFARVHGMDTTVADQNWTR</sequence>
<feature type="domain" description="DUF7923" evidence="2">
    <location>
        <begin position="42"/>
        <end position="225"/>
    </location>
</feature>
<dbReference type="InterPro" id="IPR057654">
    <property type="entry name" value="Znf-CCCH_tandem"/>
</dbReference>
<dbReference type="EMBL" id="JAPDRK010000014">
    <property type="protein sequence ID" value="KAJ9606162.1"/>
    <property type="molecule type" value="Genomic_DNA"/>
</dbReference>
<comment type="caution">
    <text evidence="4">The sequence shown here is derived from an EMBL/GenBank/DDBJ whole genome shotgun (WGS) entry which is preliminary data.</text>
</comment>
<name>A0AA38X3K3_9EURO</name>
<organism evidence="4 5">
    <name type="scientific">Cladophialophora chaetospira</name>
    <dbReference type="NCBI Taxonomy" id="386627"/>
    <lineage>
        <taxon>Eukaryota</taxon>
        <taxon>Fungi</taxon>
        <taxon>Dikarya</taxon>
        <taxon>Ascomycota</taxon>
        <taxon>Pezizomycotina</taxon>
        <taxon>Eurotiomycetes</taxon>
        <taxon>Chaetothyriomycetidae</taxon>
        <taxon>Chaetothyriales</taxon>
        <taxon>Herpotrichiellaceae</taxon>
        <taxon>Cladophialophora</taxon>
    </lineage>
</organism>
<accession>A0AA38X3K3</accession>
<evidence type="ECO:0000256" key="1">
    <source>
        <dbReference type="SAM" id="MobiDB-lite"/>
    </source>
</evidence>